<name>A0A834M3G2_RHYFE</name>
<comment type="similarity">
    <text evidence="1">Belongs to the universal ribosomal protein uL3 family.</text>
</comment>
<evidence type="ECO:0000256" key="3">
    <source>
        <dbReference type="ARBA" id="ARBA00023274"/>
    </source>
</evidence>
<accession>A0A834M3G2</accession>
<evidence type="ECO:0000256" key="2">
    <source>
        <dbReference type="ARBA" id="ARBA00022980"/>
    </source>
</evidence>
<proteinExistence type="inferred from homology"/>
<dbReference type="FunFam" id="2.40.30.10:FF:000049">
    <property type="entry name" value="39S ribosomal protein L3, mitochondrial"/>
    <property type="match status" value="1"/>
</dbReference>
<dbReference type="PANTHER" id="PTHR11229:SF8">
    <property type="entry name" value="LARGE RIBOSOMAL SUBUNIT PROTEIN UL3M"/>
    <property type="match status" value="1"/>
</dbReference>
<reference evidence="7" key="1">
    <citation type="submission" date="2020-08" db="EMBL/GenBank/DDBJ databases">
        <title>Genome sequencing and assembly of the red palm weevil Rhynchophorus ferrugineus.</title>
        <authorList>
            <person name="Dias G.B."/>
            <person name="Bergman C.M."/>
            <person name="Manee M."/>
        </authorList>
    </citation>
    <scope>NUCLEOTIDE SEQUENCE</scope>
    <source>
        <strain evidence="7">AA-2017</strain>
        <tissue evidence="7">Whole larva</tissue>
    </source>
</reference>
<evidence type="ECO:0000256" key="5">
    <source>
        <dbReference type="ARBA" id="ARBA00035396"/>
    </source>
</evidence>
<dbReference type="GO" id="GO:0003735">
    <property type="term" value="F:structural constituent of ribosome"/>
    <property type="evidence" value="ECO:0007669"/>
    <property type="project" value="InterPro"/>
</dbReference>
<dbReference type="InterPro" id="IPR000597">
    <property type="entry name" value="Ribosomal_uL3"/>
</dbReference>
<dbReference type="InterPro" id="IPR009000">
    <property type="entry name" value="Transl_B-barrel_sf"/>
</dbReference>
<feature type="region of interest" description="Disordered" evidence="6">
    <location>
        <begin position="241"/>
        <end position="271"/>
    </location>
</feature>
<dbReference type="SUPFAM" id="SSF50447">
    <property type="entry name" value="Translation proteins"/>
    <property type="match status" value="1"/>
</dbReference>
<keyword evidence="8" id="KW-1185">Reference proteome</keyword>
<dbReference type="Proteomes" id="UP000625711">
    <property type="component" value="Unassembled WGS sequence"/>
</dbReference>
<dbReference type="Gene3D" id="2.40.30.10">
    <property type="entry name" value="Translation factors"/>
    <property type="match status" value="2"/>
</dbReference>
<dbReference type="Pfam" id="PF00297">
    <property type="entry name" value="Ribosomal_L3"/>
    <property type="match status" value="1"/>
</dbReference>
<gene>
    <name evidence="7" type="ORF">GWI33_020326</name>
</gene>
<dbReference type="GO" id="GO:0006412">
    <property type="term" value="P:translation"/>
    <property type="evidence" value="ECO:0007669"/>
    <property type="project" value="InterPro"/>
</dbReference>
<sequence length="365" mass="41265">MALALNIVSRTSHSISVLEQQMQKLSLVVFNSKREKHLNPKPRLRNPTWLVRKTRSHTDDPITFENREFIKEIVQDKLVQSNHAIDEIATNNVIWTPNIQRTGVIARKIGVYPLWLKNGSKMQTTLLQILDNHVIKYYTPDNYKPHKEIRPKVYNKKGCILLGAEFGDPSNFTKDYCGLFKESGVLPTKWLARFFVSPEGALPLGATISARHFQVGNYVDVRGKTIDRGFQGVMKRHGFKGMPASHGVTKTHRRGGNIGGGGEKARVWPGTKMPGHMGNTYRVAKGLKVLRLNTKYNVIWVSGQAIPGETNSIVYVYDTKIPTRTPTNPLPLPTLLQQTDEDVPEDIYDESIHIFSDPTIIFNEK</sequence>
<dbReference type="InterPro" id="IPR019927">
    <property type="entry name" value="Ribosomal_uL3_bac/org-type"/>
</dbReference>
<dbReference type="AlphaFoldDB" id="A0A834M3G2"/>
<comment type="caution">
    <text evidence="7">The sequence shown here is derived from an EMBL/GenBank/DDBJ whole genome shotgun (WGS) entry which is preliminary data.</text>
</comment>
<evidence type="ECO:0000313" key="7">
    <source>
        <dbReference type="EMBL" id="KAF7266296.1"/>
    </source>
</evidence>
<dbReference type="GO" id="GO:0005762">
    <property type="term" value="C:mitochondrial large ribosomal subunit"/>
    <property type="evidence" value="ECO:0007669"/>
    <property type="project" value="TreeGrafter"/>
</dbReference>
<evidence type="ECO:0000256" key="6">
    <source>
        <dbReference type="SAM" id="MobiDB-lite"/>
    </source>
</evidence>
<evidence type="ECO:0000256" key="1">
    <source>
        <dbReference type="ARBA" id="ARBA00006540"/>
    </source>
</evidence>
<protein>
    <recommendedName>
        <fullName evidence="4">Large ribosomal subunit protein uL3m</fullName>
    </recommendedName>
    <alternativeName>
        <fullName evidence="5">39S ribosomal protein L3, mitochondrial</fullName>
    </alternativeName>
</protein>
<keyword evidence="3" id="KW-0687">Ribonucleoprotein</keyword>
<dbReference type="NCBIfam" id="TIGR03625">
    <property type="entry name" value="L3_bact"/>
    <property type="match status" value="1"/>
</dbReference>
<dbReference type="PANTHER" id="PTHR11229">
    <property type="entry name" value="50S RIBOSOMAL PROTEIN L3"/>
    <property type="match status" value="1"/>
</dbReference>
<dbReference type="OrthoDB" id="274683at2759"/>
<organism evidence="7 8">
    <name type="scientific">Rhynchophorus ferrugineus</name>
    <name type="common">Red palm weevil</name>
    <name type="synonym">Curculio ferrugineus</name>
    <dbReference type="NCBI Taxonomy" id="354439"/>
    <lineage>
        <taxon>Eukaryota</taxon>
        <taxon>Metazoa</taxon>
        <taxon>Ecdysozoa</taxon>
        <taxon>Arthropoda</taxon>
        <taxon>Hexapoda</taxon>
        <taxon>Insecta</taxon>
        <taxon>Pterygota</taxon>
        <taxon>Neoptera</taxon>
        <taxon>Endopterygota</taxon>
        <taxon>Coleoptera</taxon>
        <taxon>Polyphaga</taxon>
        <taxon>Cucujiformia</taxon>
        <taxon>Curculionidae</taxon>
        <taxon>Dryophthorinae</taxon>
        <taxon>Rhynchophorus</taxon>
    </lineage>
</organism>
<evidence type="ECO:0000313" key="8">
    <source>
        <dbReference type="Proteomes" id="UP000625711"/>
    </source>
</evidence>
<keyword evidence="2" id="KW-0689">Ribosomal protein</keyword>
<dbReference type="EMBL" id="JAACXV010014549">
    <property type="protein sequence ID" value="KAF7266296.1"/>
    <property type="molecule type" value="Genomic_DNA"/>
</dbReference>
<evidence type="ECO:0000256" key="4">
    <source>
        <dbReference type="ARBA" id="ARBA00035209"/>
    </source>
</evidence>